<feature type="region of interest" description="Disordered" evidence="1">
    <location>
        <begin position="108"/>
        <end position="132"/>
    </location>
</feature>
<dbReference type="EMBL" id="CP003002">
    <property type="protein sequence ID" value="AEO55381.1"/>
    <property type="molecule type" value="Genomic_DNA"/>
</dbReference>
<keyword evidence="2" id="KW-0732">Signal</keyword>
<organism evidence="3 4">
    <name type="scientific">Thermothelomyces thermophilus (strain ATCC 42464 / BCRC 31852 / DSM 1799)</name>
    <name type="common">Sporotrichum thermophile</name>
    <dbReference type="NCBI Taxonomy" id="573729"/>
    <lineage>
        <taxon>Eukaryota</taxon>
        <taxon>Fungi</taxon>
        <taxon>Dikarya</taxon>
        <taxon>Ascomycota</taxon>
        <taxon>Pezizomycotina</taxon>
        <taxon>Sordariomycetes</taxon>
        <taxon>Sordariomycetidae</taxon>
        <taxon>Sordariales</taxon>
        <taxon>Chaetomiaceae</taxon>
        <taxon>Thermothelomyces</taxon>
    </lineage>
</organism>
<dbReference type="InParanoid" id="G2Q4U2"/>
<dbReference type="AlphaFoldDB" id="G2Q4U2"/>
<evidence type="ECO:0000313" key="3">
    <source>
        <dbReference type="EMBL" id="AEO55381.1"/>
    </source>
</evidence>
<dbReference type="KEGG" id="mtm:MYCTH_2299145"/>
<dbReference type="RefSeq" id="XP_003660626.1">
    <property type="nucleotide sequence ID" value="XM_003660578.1"/>
</dbReference>
<dbReference type="Proteomes" id="UP000007322">
    <property type="component" value="Chromosome 1"/>
</dbReference>
<name>G2Q4U2_THET4</name>
<feature type="compositionally biased region" description="Pro residues" evidence="1">
    <location>
        <begin position="116"/>
        <end position="131"/>
    </location>
</feature>
<dbReference type="OrthoDB" id="4589907at2759"/>
<feature type="signal peptide" evidence="2">
    <location>
        <begin position="1"/>
        <end position="22"/>
    </location>
</feature>
<accession>G2Q4U2</accession>
<dbReference type="HOGENOM" id="CLU_1074362_0_0_1"/>
<sequence length="259" mass="28419">MSVMSILLDLVLLGLLLPSGRRRENQNSDKGSFTSSTLDTPPQVWLFPIMPPSYPTQNLTRLQLPPLSPIQHHRISLPYAAPETPGPDRNQHIPPTIFIVKPADEPRVKATEKQLPPLPLPLPPSPPPSSPRIPSDTIIEPATGRLNRVALILALTRLQDPRTGTWAPTAELTGLLQAWAGGRRAISINLNIGGHGATALAHACLIDLCQTVWTAQRKGTEAAVLSAEELRSLERVGWNLGWVAERIRQAGAWLERRNR</sequence>
<evidence type="ECO:0000256" key="2">
    <source>
        <dbReference type="SAM" id="SignalP"/>
    </source>
</evidence>
<dbReference type="VEuPathDB" id="FungiDB:MYCTH_2299145"/>
<dbReference type="eggNOG" id="ENOG502R9RM">
    <property type="taxonomic scope" value="Eukaryota"/>
</dbReference>
<reference evidence="3 4" key="1">
    <citation type="journal article" date="2011" name="Nat. Biotechnol.">
        <title>Comparative genomic analysis of the thermophilic biomass-degrading fungi Myceliophthora thermophila and Thielavia terrestris.</title>
        <authorList>
            <person name="Berka R.M."/>
            <person name="Grigoriev I.V."/>
            <person name="Otillar R."/>
            <person name="Salamov A."/>
            <person name="Grimwood J."/>
            <person name="Reid I."/>
            <person name="Ishmael N."/>
            <person name="John T."/>
            <person name="Darmond C."/>
            <person name="Moisan M.-C."/>
            <person name="Henrissat B."/>
            <person name="Coutinho P.M."/>
            <person name="Lombard V."/>
            <person name="Natvig D.O."/>
            <person name="Lindquist E."/>
            <person name="Schmutz J."/>
            <person name="Lucas S."/>
            <person name="Harris P."/>
            <person name="Powlowski J."/>
            <person name="Bellemare A."/>
            <person name="Taylor D."/>
            <person name="Butler G."/>
            <person name="de Vries R.P."/>
            <person name="Allijn I.E."/>
            <person name="van den Brink J."/>
            <person name="Ushinsky S."/>
            <person name="Storms R."/>
            <person name="Powell A.J."/>
            <person name="Paulsen I.T."/>
            <person name="Elbourne L.D.H."/>
            <person name="Baker S.E."/>
            <person name="Magnuson J."/>
            <person name="LaBoissiere S."/>
            <person name="Clutterbuck A.J."/>
            <person name="Martinez D."/>
            <person name="Wogulis M."/>
            <person name="de Leon A.L."/>
            <person name="Rey M.W."/>
            <person name="Tsang A."/>
        </authorList>
    </citation>
    <scope>NUCLEOTIDE SEQUENCE [LARGE SCALE GENOMIC DNA]</scope>
    <source>
        <strain evidence="4">ATCC 42464 / BCRC 31852 / DSM 1799</strain>
    </source>
</reference>
<evidence type="ECO:0000256" key="1">
    <source>
        <dbReference type="SAM" id="MobiDB-lite"/>
    </source>
</evidence>
<evidence type="ECO:0000313" key="4">
    <source>
        <dbReference type="Proteomes" id="UP000007322"/>
    </source>
</evidence>
<protein>
    <submittedName>
        <fullName evidence="3">Uncharacterized protein</fullName>
    </submittedName>
</protein>
<keyword evidence="4" id="KW-1185">Reference proteome</keyword>
<gene>
    <name evidence="3" type="ORF">MYCTH_2299145</name>
</gene>
<feature type="chain" id="PRO_5003436071" evidence="2">
    <location>
        <begin position="23"/>
        <end position="259"/>
    </location>
</feature>
<dbReference type="GeneID" id="11508993"/>
<proteinExistence type="predicted"/>